<keyword evidence="2" id="KW-0479">Metal-binding</keyword>
<organism evidence="3">
    <name type="scientific">uncultured Acetobacteraceae bacterium</name>
    <dbReference type="NCBI Taxonomy" id="169975"/>
    <lineage>
        <taxon>Bacteria</taxon>
        <taxon>Pseudomonadati</taxon>
        <taxon>Pseudomonadota</taxon>
        <taxon>Alphaproteobacteria</taxon>
        <taxon>Acetobacterales</taxon>
        <taxon>Acetobacteraceae</taxon>
        <taxon>environmental samples</taxon>
    </lineage>
</organism>
<evidence type="ECO:0000256" key="1">
    <source>
        <dbReference type="ARBA" id="ARBA00009759"/>
    </source>
</evidence>
<dbReference type="Gene3D" id="3.40.190.80">
    <property type="match status" value="1"/>
</dbReference>
<dbReference type="GO" id="GO:0008934">
    <property type="term" value="F:inositol monophosphate 1-phosphatase activity"/>
    <property type="evidence" value="ECO:0007669"/>
    <property type="project" value="TreeGrafter"/>
</dbReference>
<name>A0A6J4HBN0_9PROT</name>
<feature type="binding site" evidence="2">
    <location>
        <position position="97"/>
    </location>
    <ligand>
        <name>Mg(2+)</name>
        <dbReference type="ChEBI" id="CHEBI:18420"/>
        <label>1</label>
        <note>catalytic</note>
    </ligand>
</feature>
<proteinExistence type="inferred from homology"/>
<dbReference type="AlphaFoldDB" id="A0A6J4HBN0"/>
<feature type="binding site" evidence="2">
    <location>
        <position position="98"/>
    </location>
    <ligand>
        <name>Mg(2+)</name>
        <dbReference type="ChEBI" id="CHEBI:18420"/>
        <label>1</label>
        <note>catalytic</note>
    </ligand>
</feature>
<accession>A0A6J4HBN0</accession>
<comment type="similarity">
    <text evidence="1">Belongs to the inositol monophosphatase superfamily.</text>
</comment>
<sequence length="280" mass="29932">MRFTYDDALRIGDILARAAQAEIMPRFRRLTDRQVREKSSRFDVVTNADEAAERAIAASLAAAFPAGLVVGEEAAAKDDTLIGKIATADLAFVLDPIDGTKNFVAGLPLFGVMVAATVRGEVVLGAVHDPVRRDTAFALRGEGAWMQGEGGARADLKVASAVPVAEMEAIIGTNFLPEPLRSTVNGNLSRVGVSSWLRCAAHEYRMAAAGHCHLLFYNKLMPWDHAAGWLLHREAGGHGAHFDGGAYRPTHLTGGIICAPDKASWRLARDALLGRVGQPS</sequence>
<dbReference type="InterPro" id="IPR000760">
    <property type="entry name" value="Inositol_monophosphatase-like"/>
</dbReference>
<feature type="binding site" evidence="2">
    <location>
        <position position="72"/>
    </location>
    <ligand>
        <name>Mg(2+)</name>
        <dbReference type="ChEBI" id="CHEBI:18420"/>
        <label>1</label>
        <note>catalytic</note>
    </ligand>
</feature>
<feature type="binding site" evidence="2">
    <location>
        <position position="224"/>
    </location>
    <ligand>
        <name>Mg(2+)</name>
        <dbReference type="ChEBI" id="CHEBI:18420"/>
        <label>1</label>
        <note>catalytic</note>
    </ligand>
</feature>
<dbReference type="SUPFAM" id="SSF56655">
    <property type="entry name" value="Carbohydrate phosphatase"/>
    <property type="match status" value="1"/>
</dbReference>
<feature type="binding site" evidence="2">
    <location>
        <position position="95"/>
    </location>
    <ligand>
        <name>Mg(2+)</name>
        <dbReference type="ChEBI" id="CHEBI:18420"/>
        <label>1</label>
        <note>catalytic</note>
    </ligand>
</feature>
<reference evidence="3" key="1">
    <citation type="submission" date="2020-02" db="EMBL/GenBank/DDBJ databases">
        <authorList>
            <person name="Meier V. D."/>
        </authorList>
    </citation>
    <scope>NUCLEOTIDE SEQUENCE</scope>
    <source>
        <strain evidence="3">AVDCRST_MAG08</strain>
    </source>
</reference>
<protein>
    <submittedName>
        <fullName evidence="3">Putative inositol monophosphatase</fullName>
    </submittedName>
</protein>
<dbReference type="PANTHER" id="PTHR20854:SF4">
    <property type="entry name" value="INOSITOL-1-MONOPHOSPHATASE-RELATED"/>
    <property type="match status" value="1"/>
</dbReference>
<dbReference type="EMBL" id="CADCTG010000049">
    <property type="protein sequence ID" value="CAA9216947.1"/>
    <property type="molecule type" value="Genomic_DNA"/>
</dbReference>
<dbReference type="PRINTS" id="PR00377">
    <property type="entry name" value="IMPHPHTASES"/>
</dbReference>
<comment type="cofactor">
    <cofactor evidence="2">
        <name>Mg(2+)</name>
        <dbReference type="ChEBI" id="CHEBI:18420"/>
    </cofactor>
</comment>
<dbReference type="GO" id="GO:0006020">
    <property type="term" value="P:inositol metabolic process"/>
    <property type="evidence" value="ECO:0007669"/>
    <property type="project" value="TreeGrafter"/>
</dbReference>
<evidence type="ECO:0000313" key="3">
    <source>
        <dbReference type="EMBL" id="CAA9216947.1"/>
    </source>
</evidence>
<gene>
    <name evidence="3" type="ORF">AVDCRST_MAG08-437</name>
</gene>
<dbReference type="PANTHER" id="PTHR20854">
    <property type="entry name" value="INOSITOL MONOPHOSPHATASE"/>
    <property type="match status" value="1"/>
</dbReference>
<evidence type="ECO:0000256" key="2">
    <source>
        <dbReference type="PIRSR" id="PIRSR600760-2"/>
    </source>
</evidence>
<dbReference type="GO" id="GO:0007165">
    <property type="term" value="P:signal transduction"/>
    <property type="evidence" value="ECO:0007669"/>
    <property type="project" value="TreeGrafter"/>
</dbReference>
<dbReference type="GO" id="GO:0046872">
    <property type="term" value="F:metal ion binding"/>
    <property type="evidence" value="ECO:0007669"/>
    <property type="project" value="UniProtKB-KW"/>
</dbReference>
<keyword evidence="2" id="KW-0460">Magnesium</keyword>
<dbReference type="Gene3D" id="3.30.540.10">
    <property type="entry name" value="Fructose-1,6-Bisphosphatase, subunit A, domain 1"/>
    <property type="match status" value="1"/>
</dbReference>
<dbReference type="Pfam" id="PF00459">
    <property type="entry name" value="Inositol_P"/>
    <property type="match status" value="1"/>
</dbReference>